<feature type="binding site" evidence="1">
    <location>
        <position position="219"/>
    </location>
    <ligand>
        <name>Fe cation</name>
        <dbReference type="ChEBI" id="CHEBI:24875"/>
    </ligand>
</feature>
<evidence type="ECO:0000313" key="3">
    <source>
        <dbReference type="Proteomes" id="UP000198704"/>
    </source>
</evidence>
<keyword evidence="1" id="KW-0812">Transmembrane</keyword>
<reference evidence="3" key="1">
    <citation type="submission" date="2016-10" db="EMBL/GenBank/DDBJ databases">
        <authorList>
            <person name="Varghese N."/>
            <person name="Submissions S."/>
        </authorList>
    </citation>
    <scope>NUCLEOTIDE SEQUENCE [LARGE SCALE GENOMIC DNA]</scope>
    <source>
        <strain evidence="3">BL47</strain>
    </source>
</reference>
<dbReference type="GO" id="GO:0010436">
    <property type="term" value="F:carotenoid dioxygenase activity"/>
    <property type="evidence" value="ECO:0007669"/>
    <property type="project" value="UniProtKB-UniRule"/>
</dbReference>
<evidence type="ECO:0000256" key="1">
    <source>
        <dbReference type="HAMAP-Rule" id="MF_02093"/>
    </source>
</evidence>
<feature type="binding site" evidence="1">
    <location>
        <position position="109"/>
    </location>
    <ligand>
        <name>Fe cation</name>
        <dbReference type="ChEBI" id="CHEBI:24875"/>
    </ligand>
</feature>
<feature type="binding site" evidence="1">
    <location>
        <position position="52"/>
    </location>
    <ligand>
        <name>Fe cation</name>
        <dbReference type="ChEBI" id="CHEBI:24875"/>
    </ligand>
</feature>
<keyword evidence="1" id="KW-0560">Oxidoreductase</keyword>
<keyword evidence="3" id="KW-1185">Reference proteome</keyword>
<feature type="transmembrane region" description="Helical" evidence="1">
    <location>
        <begin position="188"/>
        <end position="212"/>
    </location>
</feature>
<dbReference type="Pfam" id="PF15461">
    <property type="entry name" value="BCD"/>
    <property type="match status" value="1"/>
</dbReference>
<dbReference type="GO" id="GO:0016121">
    <property type="term" value="P:carotene catabolic process"/>
    <property type="evidence" value="ECO:0007669"/>
    <property type="project" value="UniProtKB-UniRule"/>
</dbReference>
<sequence length="312" mass="33200">MPPPGGSLRILPAGATVPSLFAASLLTASLLLPWQGQWLCAAAVIIVLGVPHGALDVEIGRTLLRHRVGWVWFPLFATPYLMLVAAVLGAWRLAPEPILAAFLAVSVWHFGTEESEGAHELSVLALGGLPVALPVVVQPVATARVLSAISGVPLAEAPAWLLWPSLAWVPLAVLWACRTLMWGPRRALLLPLLQCVGFVALPPLTAFALYFVSVHAPSHTAALIRHPTRAPRVHNTVSAWRLSTPTTILTVLIGAALLPFGAGEPAVRLVGMTLQLLAALTLPHVLLEVWLTGHERTQALTTQPRPVPCAAR</sequence>
<proteinExistence type="inferred from homology"/>
<protein>
    <recommendedName>
        <fullName evidence="1">Probable beta-carotene 15,15'-dioxygenase</fullName>
        <ecNumber evidence="1">1.13.11.63</ecNumber>
    </recommendedName>
</protein>
<comment type="catalytic activity">
    <reaction evidence="1">
        <text>all-trans-beta-carotene + O2 = 2 all-trans-retinal</text>
        <dbReference type="Rhea" id="RHEA:32887"/>
        <dbReference type="ChEBI" id="CHEBI:15379"/>
        <dbReference type="ChEBI" id="CHEBI:17579"/>
        <dbReference type="ChEBI" id="CHEBI:17898"/>
        <dbReference type="EC" id="1.13.11.63"/>
    </reaction>
</comment>
<feature type="transmembrane region" description="Helical" evidence="1">
    <location>
        <begin position="123"/>
        <end position="141"/>
    </location>
</feature>
<dbReference type="RefSeq" id="WP_091721983.1">
    <property type="nucleotide sequence ID" value="NZ_FNHS01000023.1"/>
</dbReference>
<dbReference type="GO" id="GO:0003834">
    <property type="term" value="F:beta-carotene 15,15'-dioxygenase activity"/>
    <property type="evidence" value="ECO:0007669"/>
    <property type="project" value="UniProtKB-EC"/>
</dbReference>
<dbReference type="HAMAP" id="MF_02093">
    <property type="entry name" value="Beta_carotene_diox"/>
    <property type="match status" value="1"/>
</dbReference>
<comment type="function">
    <text evidence="1">Catalyzes the cleavage of beta-carotene at its central double bond (15,15') to yield two molecules of all-trans-retinal.</text>
</comment>
<accession>A0A1H0JTP1</accession>
<dbReference type="GO" id="GO:0005506">
    <property type="term" value="F:iron ion binding"/>
    <property type="evidence" value="ECO:0007669"/>
    <property type="project" value="UniProtKB-UniRule"/>
</dbReference>
<gene>
    <name evidence="2" type="ORF">SAMN05216360_12392</name>
</gene>
<keyword evidence="2" id="KW-0503">Monooxygenase</keyword>
<dbReference type="EC" id="1.13.11.63" evidence="1"/>
<feature type="transmembrane region" description="Helical" evidence="1">
    <location>
        <begin position="242"/>
        <end position="262"/>
    </location>
</feature>
<comment type="cofactor">
    <cofactor evidence="1">
        <name>Fe(2+)</name>
        <dbReference type="ChEBI" id="CHEBI:29033"/>
    </cofactor>
</comment>
<comment type="subcellular location">
    <subcellularLocation>
        <location evidence="1">Cell membrane</location>
        <topology evidence="1">Multi-pass membrane protein</topology>
    </subcellularLocation>
</comment>
<dbReference type="InterPro" id="IPR022270">
    <property type="entry name" value="Blh_diox"/>
</dbReference>
<feature type="transmembrane region" description="Helical" evidence="1">
    <location>
        <begin position="69"/>
        <end position="88"/>
    </location>
</feature>
<evidence type="ECO:0000313" key="2">
    <source>
        <dbReference type="EMBL" id="SDO47126.1"/>
    </source>
</evidence>
<feature type="transmembrane region" description="Helical" evidence="1">
    <location>
        <begin position="161"/>
        <end position="181"/>
    </location>
</feature>
<dbReference type="Proteomes" id="UP000198704">
    <property type="component" value="Unassembled WGS sequence"/>
</dbReference>
<keyword evidence="1" id="KW-0472">Membrane</keyword>
<dbReference type="STRING" id="582672.SAMN05216360_12392"/>
<dbReference type="OrthoDB" id="8779153at2"/>
<organism evidence="2 3">
    <name type="scientific">Methylobacterium phyllostachyos</name>
    <dbReference type="NCBI Taxonomy" id="582672"/>
    <lineage>
        <taxon>Bacteria</taxon>
        <taxon>Pseudomonadati</taxon>
        <taxon>Pseudomonadota</taxon>
        <taxon>Alphaproteobacteria</taxon>
        <taxon>Hyphomicrobiales</taxon>
        <taxon>Methylobacteriaceae</taxon>
        <taxon>Methylobacterium</taxon>
    </lineage>
</organism>
<feature type="transmembrane region" description="Helical" evidence="1">
    <location>
        <begin position="269"/>
        <end position="287"/>
    </location>
</feature>
<keyword evidence="1" id="KW-1133">Transmembrane helix</keyword>
<dbReference type="GO" id="GO:0004497">
    <property type="term" value="F:monooxygenase activity"/>
    <property type="evidence" value="ECO:0007669"/>
    <property type="project" value="UniProtKB-KW"/>
</dbReference>
<keyword evidence="1" id="KW-0223">Dioxygenase</keyword>
<dbReference type="AlphaFoldDB" id="A0A1H0JTP1"/>
<dbReference type="EMBL" id="FNHS01000023">
    <property type="protein sequence ID" value="SDO47126.1"/>
    <property type="molecule type" value="Genomic_DNA"/>
</dbReference>
<keyword evidence="1" id="KW-1003">Cell membrane</keyword>
<keyword evidence="1" id="KW-0479">Metal-binding</keyword>
<dbReference type="GO" id="GO:0005886">
    <property type="term" value="C:plasma membrane"/>
    <property type="evidence" value="ECO:0007669"/>
    <property type="project" value="UniProtKB-SubCell"/>
</dbReference>
<name>A0A1H0JTP1_9HYPH</name>
<feature type="binding site" evidence="1">
    <location>
        <position position="215"/>
    </location>
    <ligand>
        <name>Fe cation</name>
        <dbReference type="ChEBI" id="CHEBI:24875"/>
    </ligand>
</feature>
<feature type="transmembrane region" description="Helical" evidence="1">
    <location>
        <begin position="12"/>
        <end position="32"/>
    </location>
</feature>
<dbReference type="NCBIfam" id="TIGR03753">
    <property type="entry name" value="blh_monoox"/>
    <property type="match status" value="1"/>
</dbReference>
<keyword evidence="1" id="KW-0408">Iron</keyword>
<comment type="similarity">
    <text evidence="1">Belongs to the Brp/Blh beta-carotene diooxygenase family.</text>
</comment>